<dbReference type="EMBL" id="ML977156">
    <property type="protein sequence ID" value="KAF1986598.1"/>
    <property type="molecule type" value="Genomic_DNA"/>
</dbReference>
<feature type="domain" description="DUF7598" evidence="3">
    <location>
        <begin position="11"/>
        <end position="145"/>
    </location>
</feature>
<sequence length="321" mass="34254">MAFRKKLAGSGYIILNILRVMNIIGLLAIVAASVVMLVKTVQISKFFFFDGCSHVITALSSLFLIVSELPIFRTYFATNWPLLSASHGFVTLGAFMIVIGLNILGNLNKEATSQKSLGMAFWNIVIASGIIVLVLGVFNIIASYIFRDSASGISARRVRSHGAVADHRVPSLSINTQQTQPMSATISQASSFHIASPAKPKAAAGGGLTSPIKAFSPIRSFRAARDSILPSYYQASPSSKYSDDRPPYPSSGNSTSGNGGGRSRLSIFTKQFGSGGKRASKMEISAPMNVNPQFAHLVKPNLAHHPSTRRADGADEGGNYV</sequence>
<dbReference type="OrthoDB" id="5327148at2759"/>
<evidence type="ECO:0000256" key="2">
    <source>
        <dbReference type="SAM" id="Phobius"/>
    </source>
</evidence>
<organism evidence="4 5">
    <name type="scientific">Aulographum hederae CBS 113979</name>
    <dbReference type="NCBI Taxonomy" id="1176131"/>
    <lineage>
        <taxon>Eukaryota</taxon>
        <taxon>Fungi</taxon>
        <taxon>Dikarya</taxon>
        <taxon>Ascomycota</taxon>
        <taxon>Pezizomycotina</taxon>
        <taxon>Dothideomycetes</taxon>
        <taxon>Pleosporomycetidae</taxon>
        <taxon>Aulographales</taxon>
        <taxon>Aulographaceae</taxon>
    </lineage>
</organism>
<gene>
    <name evidence="4" type="ORF">K402DRAFT_421068</name>
</gene>
<feature type="transmembrane region" description="Helical" evidence="2">
    <location>
        <begin position="12"/>
        <end position="35"/>
    </location>
</feature>
<evidence type="ECO:0000313" key="5">
    <source>
        <dbReference type="Proteomes" id="UP000800041"/>
    </source>
</evidence>
<accession>A0A6G1H0V3</accession>
<dbReference type="InterPro" id="IPR056019">
    <property type="entry name" value="DUF7598"/>
</dbReference>
<feature type="transmembrane region" description="Helical" evidence="2">
    <location>
        <begin position="47"/>
        <end position="66"/>
    </location>
</feature>
<evidence type="ECO:0000313" key="4">
    <source>
        <dbReference type="EMBL" id="KAF1986598.1"/>
    </source>
</evidence>
<evidence type="ECO:0000256" key="1">
    <source>
        <dbReference type="SAM" id="MobiDB-lite"/>
    </source>
</evidence>
<keyword evidence="2" id="KW-1133">Transmembrane helix</keyword>
<feature type="transmembrane region" description="Helical" evidence="2">
    <location>
        <begin position="119"/>
        <end position="146"/>
    </location>
</feature>
<feature type="transmembrane region" description="Helical" evidence="2">
    <location>
        <begin position="86"/>
        <end position="107"/>
    </location>
</feature>
<protein>
    <recommendedName>
        <fullName evidence="3">DUF7598 domain-containing protein</fullName>
    </recommendedName>
</protein>
<evidence type="ECO:0000259" key="3">
    <source>
        <dbReference type="Pfam" id="PF24535"/>
    </source>
</evidence>
<keyword evidence="5" id="KW-1185">Reference proteome</keyword>
<keyword evidence="2" id="KW-0472">Membrane</keyword>
<dbReference type="Pfam" id="PF24535">
    <property type="entry name" value="DUF7598"/>
    <property type="match status" value="1"/>
</dbReference>
<proteinExistence type="predicted"/>
<dbReference type="AlphaFoldDB" id="A0A6G1H0V3"/>
<keyword evidence="2" id="KW-0812">Transmembrane</keyword>
<reference evidence="4" key="1">
    <citation type="journal article" date="2020" name="Stud. Mycol.">
        <title>101 Dothideomycetes genomes: a test case for predicting lifestyles and emergence of pathogens.</title>
        <authorList>
            <person name="Haridas S."/>
            <person name="Albert R."/>
            <person name="Binder M."/>
            <person name="Bloem J."/>
            <person name="Labutti K."/>
            <person name="Salamov A."/>
            <person name="Andreopoulos B."/>
            <person name="Baker S."/>
            <person name="Barry K."/>
            <person name="Bills G."/>
            <person name="Bluhm B."/>
            <person name="Cannon C."/>
            <person name="Castanera R."/>
            <person name="Culley D."/>
            <person name="Daum C."/>
            <person name="Ezra D."/>
            <person name="Gonzalez J."/>
            <person name="Henrissat B."/>
            <person name="Kuo A."/>
            <person name="Liang C."/>
            <person name="Lipzen A."/>
            <person name="Lutzoni F."/>
            <person name="Magnuson J."/>
            <person name="Mondo S."/>
            <person name="Nolan M."/>
            <person name="Ohm R."/>
            <person name="Pangilinan J."/>
            <person name="Park H.-J."/>
            <person name="Ramirez L."/>
            <person name="Alfaro M."/>
            <person name="Sun H."/>
            <person name="Tritt A."/>
            <person name="Yoshinaga Y."/>
            <person name="Zwiers L.-H."/>
            <person name="Turgeon B."/>
            <person name="Goodwin S."/>
            <person name="Spatafora J."/>
            <person name="Crous P."/>
            <person name="Grigoriev I."/>
        </authorList>
    </citation>
    <scope>NUCLEOTIDE SEQUENCE</scope>
    <source>
        <strain evidence="4">CBS 113979</strain>
    </source>
</reference>
<dbReference type="Proteomes" id="UP000800041">
    <property type="component" value="Unassembled WGS sequence"/>
</dbReference>
<name>A0A6G1H0V3_9PEZI</name>
<feature type="region of interest" description="Disordered" evidence="1">
    <location>
        <begin position="234"/>
        <end position="266"/>
    </location>
</feature>